<name>A0A9K3D7N9_9EUKA</name>
<dbReference type="Proteomes" id="UP000265618">
    <property type="component" value="Unassembled WGS sequence"/>
</dbReference>
<proteinExistence type="predicted"/>
<gene>
    <name evidence="1" type="ORF">KIPB_011524</name>
</gene>
<sequence>MQFTQPTQVNGPRTQQVMIPENPGMNTIHYTPAPQMPHMQQVFGTHGQQVMVAAPQTPVFGGEYGMLSRPGTACVGGAGPVNNYPTLIRRDTGEVVALSPMGQEGVNQYPF</sequence>
<evidence type="ECO:0000313" key="2">
    <source>
        <dbReference type="Proteomes" id="UP000265618"/>
    </source>
</evidence>
<protein>
    <submittedName>
        <fullName evidence="1">Uncharacterized protein</fullName>
    </submittedName>
</protein>
<dbReference type="AlphaFoldDB" id="A0A9K3D7N9"/>
<accession>A0A9K3D7N9</accession>
<dbReference type="EMBL" id="BDIP01004713">
    <property type="protein sequence ID" value="GIQ89125.1"/>
    <property type="molecule type" value="Genomic_DNA"/>
</dbReference>
<keyword evidence="2" id="KW-1185">Reference proteome</keyword>
<organism evidence="1 2">
    <name type="scientific">Kipferlia bialata</name>
    <dbReference type="NCBI Taxonomy" id="797122"/>
    <lineage>
        <taxon>Eukaryota</taxon>
        <taxon>Metamonada</taxon>
        <taxon>Carpediemonas-like organisms</taxon>
        <taxon>Kipferlia</taxon>
    </lineage>
</organism>
<reference evidence="1 2" key="1">
    <citation type="journal article" date="2018" name="PLoS ONE">
        <title>The draft genome of Kipferlia bialata reveals reductive genome evolution in fornicate parasites.</title>
        <authorList>
            <person name="Tanifuji G."/>
            <person name="Takabayashi S."/>
            <person name="Kume K."/>
            <person name="Takagi M."/>
            <person name="Nakayama T."/>
            <person name="Kamikawa R."/>
            <person name="Inagaki Y."/>
            <person name="Hashimoto T."/>
        </authorList>
    </citation>
    <scope>NUCLEOTIDE SEQUENCE [LARGE SCALE GENOMIC DNA]</scope>
    <source>
        <strain evidence="1">NY0173</strain>
    </source>
</reference>
<evidence type="ECO:0000313" key="1">
    <source>
        <dbReference type="EMBL" id="GIQ89125.1"/>
    </source>
</evidence>
<comment type="caution">
    <text evidence="1">The sequence shown here is derived from an EMBL/GenBank/DDBJ whole genome shotgun (WGS) entry which is preliminary data.</text>
</comment>